<name>A0A7J7FA74_DICBM</name>
<proteinExistence type="predicted"/>
<reference evidence="2 3" key="1">
    <citation type="journal article" date="2020" name="Mol. Biol. Evol.">
        <title>Interspecific Gene Flow and the Evolution of Specialization in Black and White Rhinoceros.</title>
        <authorList>
            <person name="Moodley Y."/>
            <person name="Westbury M.V."/>
            <person name="Russo I.M."/>
            <person name="Gopalakrishnan S."/>
            <person name="Rakotoarivelo A."/>
            <person name="Olsen R.A."/>
            <person name="Prost S."/>
            <person name="Tunstall T."/>
            <person name="Ryder O.A."/>
            <person name="Dalen L."/>
            <person name="Bruford M.W."/>
        </authorList>
    </citation>
    <scope>NUCLEOTIDE SEQUENCE [LARGE SCALE GENOMIC DNA]</scope>
    <source>
        <strain evidence="2">SBR-YM</strain>
        <tissue evidence="2">Skin</tissue>
    </source>
</reference>
<evidence type="ECO:0000256" key="1">
    <source>
        <dbReference type="SAM" id="MobiDB-lite"/>
    </source>
</evidence>
<feature type="region of interest" description="Disordered" evidence="1">
    <location>
        <begin position="79"/>
        <end position="170"/>
    </location>
</feature>
<comment type="caution">
    <text evidence="2">The sequence shown here is derived from an EMBL/GenBank/DDBJ whole genome shotgun (WGS) entry which is preliminary data.</text>
</comment>
<accession>A0A7J7FA74</accession>
<feature type="compositionally biased region" description="Low complexity" evidence="1">
    <location>
        <begin position="110"/>
        <end position="122"/>
    </location>
</feature>
<dbReference type="AlphaFoldDB" id="A0A7J7FA74"/>
<sequence length="325" mass="33207">MGEDRISGLDDEGLASIFIVLRLWFQVAENNRGGAGGLDGSGGTRPSKAKVTRCSSPSVCQRLAARRCEGTAGLDEGASWGRTGRSSGMALEGARRRPRRVLGLGGPTCPSGQAGAVGGVARAPPPTRPLGGTAITLSSAPPPSLSRPSQDPLPPSAPPRGPLIGPRRGRSISIQGADWARGLRAAPSLLGLACCALAQRKRRPAEGALLLRLDGRGGGDEGSGAGGLARAAAVAAADGSRTARRAHGVPRQGRRHLRLAGRGAGARGARWAAAGAAAAPSEQRVGARRRGLGLGGRRKAGAARLIRRRYLSLPPARRKPQEEAA</sequence>
<dbReference type="Proteomes" id="UP000551758">
    <property type="component" value="Unassembled WGS sequence"/>
</dbReference>
<evidence type="ECO:0000313" key="3">
    <source>
        <dbReference type="Proteomes" id="UP000551758"/>
    </source>
</evidence>
<dbReference type="EMBL" id="JACDTQ010000823">
    <property type="protein sequence ID" value="KAF5924901.1"/>
    <property type="molecule type" value="Genomic_DNA"/>
</dbReference>
<keyword evidence="3" id="KW-1185">Reference proteome</keyword>
<organism evidence="2 3">
    <name type="scientific">Diceros bicornis minor</name>
    <name type="common">South-central black rhinoceros</name>
    <dbReference type="NCBI Taxonomy" id="77932"/>
    <lineage>
        <taxon>Eukaryota</taxon>
        <taxon>Metazoa</taxon>
        <taxon>Chordata</taxon>
        <taxon>Craniata</taxon>
        <taxon>Vertebrata</taxon>
        <taxon>Euteleostomi</taxon>
        <taxon>Mammalia</taxon>
        <taxon>Eutheria</taxon>
        <taxon>Laurasiatheria</taxon>
        <taxon>Perissodactyla</taxon>
        <taxon>Rhinocerotidae</taxon>
        <taxon>Diceros</taxon>
    </lineage>
</organism>
<protein>
    <submittedName>
        <fullName evidence="2">Uncharacterized protein</fullName>
    </submittedName>
</protein>
<gene>
    <name evidence="2" type="ORF">HPG69_008575</name>
</gene>
<feature type="compositionally biased region" description="Pro residues" evidence="1">
    <location>
        <begin position="140"/>
        <end position="161"/>
    </location>
</feature>
<evidence type="ECO:0000313" key="2">
    <source>
        <dbReference type="EMBL" id="KAF5924901.1"/>
    </source>
</evidence>